<dbReference type="GO" id="GO:0003700">
    <property type="term" value="F:DNA-binding transcription factor activity"/>
    <property type="evidence" value="ECO:0007669"/>
    <property type="project" value="InterPro"/>
</dbReference>
<dbReference type="InterPro" id="IPR014710">
    <property type="entry name" value="RmlC-like_jellyroll"/>
</dbReference>
<dbReference type="InterPro" id="IPR011051">
    <property type="entry name" value="RmlC_Cupin_sf"/>
</dbReference>
<dbReference type="InterPro" id="IPR018060">
    <property type="entry name" value="HTH_AraC"/>
</dbReference>
<dbReference type="PANTHER" id="PTHR11019">
    <property type="entry name" value="HTH-TYPE TRANSCRIPTIONAL REGULATOR NIMR"/>
    <property type="match status" value="1"/>
</dbReference>
<dbReference type="EMBL" id="CP051682">
    <property type="protein sequence ID" value="QJD97664.1"/>
    <property type="molecule type" value="Genomic_DNA"/>
</dbReference>
<evidence type="ECO:0000256" key="1">
    <source>
        <dbReference type="ARBA" id="ARBA00023015"/>
    </source>
</evidence>
<evidence type="ECO:0000256" key="2">
    <source>
        <dbReference type="ARBA" id="ARBA00023125"/>
    </source>
</evidence>
<sequence>MGLIASLPSIDEWPQSAYVLHEKLERYIPVHQHKKGQLSYVEGGIAYVHIENKTFVIPARHYFWIPQGLEHILKVSHSATVLRSIFFYAFDDDKNPFYNQVGIYPINDLLLQMIKYTDKWEGPIGPKDSRYQFLTTIKNILPEISTRVLPIALPTTDNERMRVIMSYIDIHISDPHTIQSIGDRFGLSRRSLSRLFQATLGISFLQYLKLLRMVKAFEMILQTNMSMSEIAYAIGYQSLSSFSNTFYQFTNLRPSTVNNVQ</sequence>
<protein>
    <submittedName>
        <fullName evidence="5">AraC family transcriptional regulator</fullName>
    </submittedName>
</protein>
<name>A0A7L5E789_9SPHI</name>
<dbReference type="AlphaFoldDB" id="A0A7L5E789"/>
<dbReference type="Gene3D" id="2.60.120.10">
    <property type="entry name" value="Jelly Rolls"/>
    <property type="match status" value="1"/>
</dbReference>
<evidence type="ECO:0000313" key="6">
    <source>
        <dbReference type="Proteomes" id="UP000503278"/>
    </source>
</evidence>
<organism evidence="5 6">
    <name type="scientific">Mucilaginibacter robiniae</name>
    <dbReference type="NCBI Taxonomy" id="2728022"/>
    <lineage>
        <taxon>Bacteria</taxon>
        <taxon>Pseudomonadati</taxon>
        <taxon>Bacteroidota</taxon>
        <taxon>Sphingobacteriia</taxon>
        <taxon>Sphingobacteriales</taxon>
        <taxon>Sphingobacteriaceae</taxon>
        <taxon>Mucilaginibacter</taxon>
    </lineage>
</organism>
<gene>
    <name evidence="5" type="ORF">HH214_18175</name>
</gene>
<dbReference type="InterPro" id="IPR009057">
    <property type="entry name" value="Homeodomain-like_sf"/>
</dbReference>
<evidence type="ECO:0000259" key="4">
    <source>
        <dbReference type="PROSITE" id="PS01124"/>
    </source>
</evidence>
<dbReference type="Pfam" id="PF12833">
    <property type="entry name" value="HTH_18"/>
    <property type="match status" value="1"/>
</dbReference>
<feature type="domain" description="HTH araC/xylS-type" evidence="4">
    <location>
        <begin position="162"/>
        <end position="260"/>
    </location>
</feature>
<evidence type="ECO:0000256" key="3">
    <source>
        <dbReference type="ARBA" id="ARBA00023163"/>
    </source>
</evidence>
<dbReference type="PANTHER" id="PTHR11019:SF199">
    <property type="entry name" value="HTH-TYPE TRANSCRIPTIONAL REGULATOR NIMR"/>
    <property type="match status" value="1"/>
</dbReference>
<reference evidence="5 6" key="1">
    <citation type="submission" date="2020-04" db="EMBL/GenBank/DDBJ databases">
        <title>Genome sequencing of novel species.</title>
        <authorList>
            <person name="Heo J."/>
            <person name="Kim S.-J."/>
            <person name="Kim J.-S."/>
            <person name="Hong S.-B."/>
            <person name="Kwon S.-W."/>
        </authorList>
    </citation>
    <scope>NUCLEOTIDE SEQUENCE [LARGE SCALE GENOMIC DNA]</scope>
    <source>
        <strain evidence="5 6">F39-2</strain>
    </source>
</reference>
<dbReference type="KEGG" id="mrob:HH214_18175"/>
<keyword evidence="6" id="KW-1185">Reference proteome</keyword>
<dbReference type="Gene3D" id="1.10.10.60">
    <property type="entry name" value="Homeodomain-like"/>
    <property type="match status" value="2"/>
</dbReference>
<dbReference type="PROSITE" id="PS01124">
    <property type="entry name" value="HTH_ARAC_FAMILY_2"/>
    <property type="match status" value="1"/>
</dbReference>
<dbReference type="Pfam" id="PF02311">
    <property type="entry name" value="AraC_binding"/>
    <property type="match status" value="1"/>
</dbReference>
<dbReference type="Proteomes" id="UP000503278">
    <property type="component" value="Chromosome"/>
</dbReference>
<dbReference type="SUPFAM" id="SSF46689">
    <property type="entry name" value="Homeodomain-like"/>
    <property type="match status" value="2"/>
</dbReference>
<dbReference type="GO" id="GO:0043565">
    <property type="term" value="F:sequence-specific DNA binding"/>
    <property type="evidence" value="ECO:0007669"/>
    <property type="project" value="InterPro"/>
</dbReference>
<dbReference type="RefSeq" id="WP_169610043.1">
    <property type="nucleotide sequence ID" value="NZ_CP051682.1"/>
</dbReference>
<dbReference type="SMART" id="SM00342">
    <property type="entry name" value="HTH_ARAC"/>
    <property type="match status" value="1"/>
</dbReference>
<dbReference type="InterPro" id="IPR003313">
    <property type="entry name" value="AraC-bd"/>
</dbReference>
<keyword evidence="3" id="KW-0804">Transcription</keyword>
<accession>A0A7L5E789</accession>
<keyword evidence="1" id="KW-0805">Transcription regulation</keyword>
<dbReference type="SUPFAM" id="SSF51182">
    <property type="entry name" value="RmlC-like cupins"/>
    <property type="match status" value="1"/>
</dbReference>
<keyword evidence="2" id="KW-0238">DNA-binding</keyword>
<proteinExistence type="predicted"/>
<evidence type="ECO:0000313" key="5">
    <source>
        <dbReference type="EMBL" id="QJD97664.1"/>
    </source>
</evidence>